<reference evidence="2" key="2">
    <citation type="submission" date="2020-09" db="EMBL/GenBank/DDBJ databases">
        <title>Reference genome assembly for Australian Ascochyta lentis isolate Al4.</title>
        <authorList>
            <person name="Lee R.C."/>
            <person name="Farfan-Caceres L.M."/>
            <person name="Debler J.W."/>
            <person name="Williams A.H."/>
            <person name="Henares B.M."/>
        </authorList>
    </citation>
    <scope>NUCLEOTIDE SEQUENCE</scope>
    <source>
        <strain evidence="2">Al4</strain>
    </source>
</reference>
<feature type="compositionally biased region" description="Polar residues" evidence="1">
    <location>
        <begin position="201"/>
        <end position="210"/>
    </location>
</feature>
<proteinExistence type="predicted"/>
<feature type="compositionally biased region" description="Polar residues" evidence="1">
    <location>
        <begin position="161"/>
        <end position="170"/>
    </location>
</feature>
<sequence length="481" mass="53813">MSHPHSAQPQQQQGMQSHTNQFDTTAGFGLPRYPSSGVSVPDAQKTSNTRRDSARGSQSTVPSGAAQRPSEPSVAEEDIPYVPVQATRPTSEHDSPHFRPPQWTHGMHQPLATSQYTQQPHSREQKEILDALADALQLPLSSIPETTQPEPTRRSPIYVPQDTQNRSQPEAQPLLPDPEPAAAVQPEPSVTSIQPRRLPPLSTSLSNQMSGRFKRSGPYKIPSMSRRRRAEWTSPHEEQWLYREPVFQHLVVPMAFMNDVITFIRDLGGEFERRADLLEVFWIHYGETAGLYTSVDKMFLKAWDQAMGTAYFEHRDAYDGFKASRLVGLEEGDGDELVDEIEALNRKRLAKRHSWGHNMANGLSNPSVASDITRENRGKLFGNISKYFRWNPAVQRNTEPGERSHVIPGPKTAEARQLREGRRQQQLEASRAQGAVAPGVNEIQVALEGSDFQSVRLGLAQAETRVAETLRGMGIANAFRL</sequence>
<evidence type="ECO:0000313" key="2">
    <source>
        <dbReference type="EMBL" id="KAF9694040.1"/>
    </source>
</evidence>
<dbReference type="EMBL" id="RZGK01000014">
    <property type="protein sequence ID" value="KAF9694040.1"/>
    <property type="molecule type" value="Genomic_DNA"/>
</dbReference>
<name>A0A8H7J039_9PLEO</name>
<feature type="region of interest" description="Disordered" evidence="1">
    <location>
        <begin position="397"/>
        <end position="416"/>
    </location>
</feature>
<feature type="region of interest" description="Disordered" evidence="1">
    <location>
        <begin position="1"/>
        <end position="107"/>
    </location>
</feature>
<evidence type="ECO:0000313" key="3">
    <source>
        <dbReference type="Proteomes" id="UP000651452"/>
    </source>
</evidence>
<organism evidence="2 3">
    <name type="scientific">Ascochyta lentis</name>
    <dbReference type="NCBI Taxonomy" id="205686"/>
    <lineage>
        <taxon>Eukaryota</taxon>
        <taxon>Fungi</taxon>
        <taxon>Dikarya</taxon>
        <taxon>Ascomycota</taxon>
        <taxon>Pezizomycotina</taxon>
        <taxon>Dothideomycetes</taxon>
        <taxon>Pleosporomycetidae</taxon>
        <taxon>Pleosporales</taxon>
        <taxon>Pleosporineae</taxon>
        <taxon>Didymellaceae</taxon>
        <taxon>Ascochyta</taxon>
    </lineage>
</organism>
<dbReference type="Proteomes" id="UP000651452">
    <property type="component" value="Unassembled WGS sequence"/>
</dbReference>
<accession>A0A8H7J039</accession>
<protein>
    <submittedName>
        <fullName evidence="2">Uncharacterized protein</fullName>
    </submittedName>
</protein>
<reference evidence="2" key="1">
    <citation type="submission" date="2018-12" db="EMBL/GenBank/DDBJ databases">
        <authorList>
            <person name="Syme R.A."/>
            <person name="Farfan-Caceres L."/>
            <person name="Lichtenzveig J."/>
        </authorList>
    </citation>
    <scope>NUCLEOTIDE SEQUENCE</scope>
    <source>
        <strain evidence="2">Al4</strain>
    </source>
</reference>
<dbReference type="AlphaFoldDB" id="A0A8H7J039"/>
<gene>
    <name evidence="2" type="ORF">EKO04_007854</name>
</gene>
<comment type="caution">
    <text evidence="2">The sequence shown here is derived from an EMBL/GenBank/DDBJ whole genome shotgun (WGS) entry which is preliminary data.</text>
</comment>
<feature type="compositionally biased region" description="Polar residues" evidence="1">
    <location>
        <begin position="141"/>
        <end position="150"/>
    </location>
</feature>
<evidence type="ECO:0000256" key="1">
    <source>
        <dbReference type="SAM" id="MobiDB-lite"/>
    </source>
</evidence>
<keyword evidence="3" id="KW-1185">Reference proteome</keyword>
<feature type="compositionally biased region" description="Low complexity" evidence="1">
    <location>
        <begin position="1"/>
        <end position="18"/>
    </location>
</feature>
<dbReference type="OrthoDB" id="10413453at2759"/>
<feature type="region of interest" description="Disordered" evidence="1">
    <location>
        <begin position="141"/>
        <end position="220"/>
    </location>
</feature>